<dbReference type="PANTHER" id="PTHR14087:SF7">
    <property type="entry name" value="THYMOCYTE NUCLEAR PROTEIN 1"/>
    <property type="match status" value="1"/>
</dbReference>
<evidence type="ECO:0000259" key="8">
    <source>
        <dbReference type="Pfam" id="PF01878"/>
    </source>
</evidence>
<dbReference type="InterPro" id="IPR017956">
    <property type="entry name" value="AT_hook_DNA-bd_motif"/>
</dbReference>
<feature type="compositionally biased region" description="Basic and acidic residues" evidence="7">
    <location>
        <begin position="389"/>
        <end position="414"/>
    </location>
</feature>
<dbReference type="AlphaFoldDB" id="A0A9W4MVR0"/>
<dbReference type="Pfam" id="PF01878">
    <property type="entry name" value="EVE"/>
    <property type="match status" value="1"/>
</dbReference>
<feature type="region of interest" description="Disordered" evidence="7">
    <location>
        <begin position="353"/>
        <end position="424"/>
    </location>
</feature>
<sequence>MPPKRKPESASSPNETAATPAKKIRTTAAGTPGSAGAASAPGATPQTTEKRGRGRPRKNPEDLTPKPAYDGPKRGRGRPRKVVSETDAEAVTPSGPKKGRGRPRKESGEPATSTPQAKKKDGRGRPRKDADGAKPDTPVTKKKDGRGRPRKSLPNGEVEPKAEAESKSQTPPSAVLPPVNIDTNRSFWLMKAEPESRMEKGKDVKFSIDDLAAAEKPEPWDGVRNHVAKNLMRDMKKGDYAFFYHSNCKVPGIVGVMEIVREHSPDESAFDPEHPYYDPKSQRSDPRWVAVHVEFRRKLQKQVTLQDLKSHSEAGKPLESLQMIKQGRLSVSSVTPAQWQYILGLAGEKPQTEFTKVEESSEKAADQEAANEKPANEEPTNEEPTNGEPTKEEPAKEEPAKEEPAKEEPAKEEVLPLLESSDQE</sequence>
<evidence type="ECO:0000313" key="9">
    <source>
        <dbReference type="EMBL" id="CAG8181650.1"/>
    </source>
</evidence>
<dbReference type="GO" id="GO:0003677">
    <property type="term" value="F:DNA binding"/>
    <property type="evidence" value="ECO:0007669"/>
    <property type="project" value="UniProtKB-KW"/>
</dbReference>
<evidence type="ECO:0000256" key="5">
    <source>
        <dbReference type="ARBA" id="ARBA00023125"/>
    </source>
</evidence>
<dbReference type="InterPro" id="IPR000116">
    <property type="entry name" value="HMGA"/>
</dbReference>
<dbReference type="InterPro" id="IPR015947">
    <property type="entry name" value="PUA-like_sf"/>
</dbReference>
<accession>A0A9W4MVR0</accession>
<dbReference type="GO" id="GO:0006355">
    <property type="term" value="P:regulation of DNA-templated transcription"/>
    <property type="evidence" value="ECO:0007669"/>
    <property type="project" value="InterPro"/>
</dbReference>
<evidence type="ECO:0000256" key="7">
    <source>
        <dbReference type="SAM" id="MobiDB-lite"/>
    </source>
</evidence>
<keyword evidence="4" id="KW-0677">Repeat</keyword>
<keyword evidence="5" id="KW-0238">DNA-binding</keyword>
<comment type="caution">
    <text evidence="9">The sequence shown here is derived from an EMBL/GenBank/DDBJ whole genome shotgun (WGS) entry which is preliminary data.</text>
</comment>
<dbReference type="Gene3D" id="3.10.590.10">
    <property type="entry name" value="ph1033 like domains"/>
    <property type="match status" value="1"/>
</dbReference>
<dbReference type="InterPro" id="IPR002740">
    <property type="entry name" value="EVE_domain"/>
</dbReference>
<dbReference type="SUPFAM" id="SSF88697">
    <property type="entry name" value="PUA domain-like"/>
    <property type="match status" value="1"/>
</dbReference>
<dbReference type="PANTHER" id="PTHR14087">
    <property type="entry name" value="THYMOCYTE NUCLEAR PROTEIN 1"/>
    <property type="match status" value="1"/>
</dbReference>
<dbReference type="FunFam" id="3.10.590.10:FF:000003">
    <property type="entry name" value="Thymocyte nuclear protein 1"/>
    <property type="match status" value="1"/>
</dbReference>
<keyword evidence="3" id="KW-0597">Phosphoprotein</keyword>
<dbReference type="CDD" id="cd21133">
    <property type="entry name" value="EVE"/>
    <property type="match status" value="1"/>
</dbReference>
<dbReference type="InterPro" id="IPR047197">
    <property type="entry name" value="THYN1-like_EVE"/>
</dbReference>
<protein>
    <recommendedName>
        <fullName evidence="2">Thymocyte nuclear protein 1</fullName>
    </recommendedName>
</protein>
<feature type="compositionally biased region" description="Basic and acidic residues" evidence="7">
    <location>
        <begin position="123"/>
        <end position="142"/>
    </location>
</feature>
<feature type="compositionally biased region" description="Basic and acidic residues" evidence="7">
    <location>
        <begin position="355"/>
        <end position="376"/>
    </location>
</feature>
<comment type="subcellular location">
    <subcellularLocation>
        <location evidence="1">Nucleus</location>
    </subcellularLocation>
</comment>
<feature type="domain" description="EVE" evidence="8">
    <location>
        <begin position="187"/>
        <end position="344"/>
    </location>
</feature>
<reference evidence="9" key="1">
    <citation type="submission" date="2021-07" db="EMBL/GenBank/DDBJ databases">
        <authorList>
            <person name="Branca A.L. A."/>
        </authorList>
    </citation>
    <scope>NUCLEOTIDE SEQUENCE</scope>
</reference>
<evidence type="ECO:0000313" key="10">
    <source>
        <dbReference type="Proteomes" id="UP001153618"/>
    </source>
</evidence>
<evidence type="ECO:0000256" key="3">
    <source>
        <dbReference type="ARBA" id="ARBA00022553"/>
    </source>
</evidence>
<dbReference type="EMBL" id="CAJVOS010000038">
    <property type="protein sequence ID" value="CAG8181650.1"/>
    <property type="molecule type" value="Genomic_DNA"/>
</dbReference>
<proteinExistence type="predicted"/>
<evidence type="ECO:0000256" key="4">
    <source>
        <dbReference type="ARBA" id="ARBA00022737"/>
    </source>
</evidence>
<evidence type="ECO:0000256" key="6">
    <source>
        <dbReference type="ARBA" id="ARBA00023242"/>
    </source>
</evidence>
<dbReference type="InterPro" id="IPR052181">
    <property type="entry name" value="5hmC_binding"/>
</dbReference>
<evidence type="ECO:0000256" key="2">
    <source>
        <dbReference type="ARBA" id="ARBA00014654"/>
    </source>
</evidence>
<gene>
    <name evidence="9" type="ORF">POLS_LOCUS6969</name>
</gene>
<feature type="compositionally biased region" description="Low complexity" evidence="7">
    <location>
        <begin position="26"/>
        <end position="45"/>
    </location>
</feature>
<keyword evidence="10" id="KW-1185">Reference proteome</keyword>
<evidence type="ECO:0000256" key="1">
    <source>
        <dbReference type="ARBA" id="ARBA00004123"/>
    </source>
</evidence>
<dbReference type="GO" id="GO:0000785">
    <property type="term" value="C:chromatin"/>
    <property type="evidence" value="ECO:0007669"/>
    <property type="project" value="InterPro"/>
</dbReference>
<dbReference type="InterPro" id="IPR000637">
    <property type="entry name" value="HMGI/Y_DNA-bd_CS"/>
</dbReference>
<dbReference type="GO" id="GO:0005634">
    <property type="term" value="C:nucleus"/>
    <property type="evidence" value="ECO:0007669"/>
    <property type="project" value="UniProtKB-SubCell"/>
</dbReference>
<dbReference type="PROSITE" id="PS00354">
    <property type="entry name" value="HMGI_Y"/>
    <property type="match status" value="1"/>
</dbReference>
<dbReference type="PRINTS" id="PR00929">
    <property type="entry name" value="ATHOOK"/>
</dbReference>
<dbReference type="SMART" id="SM00384">
    <property type="entry name" value="AT_hook"/>
    <property type="match status" value="5"/>
</dbReference>
<dbReference type="OrthoDB" id="41445at2759"/>
<keyword evidence="6" id="KW-0539">Nucleus</keyword>
<dbReference type="PRINTS" id="PR00930">
    <property type="entry name" value="HIGHMOBLTYIY"/>
</dbReference>
<organism evidence="9 10">
    <name type="scientific">Penicillium olsonii</name>
    <dbReference type="NCBI Taxonomy" id="99116"/>
    <lineage>
        <taxon>Eukaryota</taxon>
        <taxon>Fungi</taxon>
        <taxon>Dikarya</taxon>
        <taxon>Ascomycota</taxon>
        <taxon>Pezizomycotina</taxon>
        <taxon>Eurotiomycetes</taxon>
        <taxon>Eurotiomycetidae</taxon>
        <taxon>Eurotiales</taxon>
        <taxon>Aspergillaceae</taxon>
        <taxon>Penicillium</taxon>
    </lineage>
</organism>
<name>A0A9W4MVR0_PENOL</name>
<feature type="region of interest" description="Disordered" evidence="7">
    <location>
        <begin position="1"/>
        <end position="181"/>
    </location>
</feature>
<dbReference type="Pfam" id="PF02178">
    <property type="entry name" value="AT_hook"/>
    <property type="match status" value="5"/>
</dbReference>
<dbReference type="Proteomes" id="UP001153618">
    <property type="component" value="Unassembled WGS sequence"/>
</dbReference>